<dbReference type="AlphaFoldDB" id="A0A1Q2YC57"/>
<keyword evidence="4" id="KW-1185">Reference proteome</keyword>
<feature type="region of interest" description="Disordered" evidence="1">
    <location>
        <begin position="50"/>
        <end position="69"/>
    </location>
</feature>
<sequence length="391" mass="44543">MIDSTDTQLFKSKISILTIPRENFWIFKSGTLEILYRLVDAYENRANSQYSDNDVSSISSTSDRSYDESYTSNSVKNIYEQGYQLSNSAHMINEEESESLESEDFNSEIEDDGLFFHLAFTRDEVTIMCSTKLMKKYLNKAMKMDPESTLISDEFFIMQVFSDGSNIGKKILELTQPLSLNNISLFFISNYFSDLVLVPIKDKAKALKILEETQNGLDETRANSYSNDLEVKTFELFENNNIKPKLGTDIQLLLTGARSGDYAEVLKQTAESISRLNTENLKSGSKSFPEYFAITRTPTEEIGLLLPYDNTELKKLKFSKNNIMGSLQDYYYPIFIDLKKLPLDLKGIVAGMASKLLRMDIDEMSYLSLGKSGVVLIPDMFRDRVEEKLGL</sequence>
<reference evidence="3 4" key="1">
    <citation type="submission" date="2016-08" db="EMBL/GenBank/DDBJ databases">
        <title>Whole genome shotgun sequence of Pichia membranifaciens KS47-1.</title>
        <authorList>
            <person name="Konishi M."/>
            <person name="Ishida M."/>
            <person name="Arakawa T."/>
            <person name="Kato Y."/>
            <person name="Horiuchi J."/>
        </authorList>
    </citation>
    <scope>NUCLEOTIDE SEQUENCE [LARGE SCALE GENOMIC DNA]</scope>
    <source>
        <strain evidence="3 4">KS47-1</strain>
    </source>
</reference>
<dbReference type="Pfam" id="PF13840">
    <property type="entry name" value="ACT_7"/>
    <property type="match status" value="1"/>
</dbReference>
<organism evidence="3 4">
    <name type="scientific">Pichia membranifaciens</name>
    <dbReference type="NCBI Taxonomy" id="4926"/>
    <lineage>
        <taxon>Eukaryota</taxon>
        <taxon>Fungi</taxon>
        <taxon>Dikarya</taxon>
        <taxon>Ascomycota</taxon>
        <taxon>Saccharomycotina</taxon>
        <taxon>Pichiomycetes</taxon>
        <taxon>Pichiales</taxon>
        <taxon>Pichiaceae</taxon>
        <taxon>Pichia</taxon>
    </lineage>
</organism>
<dbReference type="GO" id="GO:0006520">
    <property type="term" value="P:amino acid metabolic process"/>
    <property type="evidence" value="ECO:0007669"/>
    <property type="project" value="UniProtKB-ARBA"/>
</dbReference>
<dbReference type="OrthoDB" id="58529at2759"/>
<evidence type="ECO:0000313" key="3">
    <source>
        <dbReference type="EMBL" id="GAV27146.1"/>
    </source>
</evidence>
<dbReference type="GO" id="GO:0046394">
    <property type="term" value="P:carboxylic acid biosynthetic process"/>
    <property type="evidence" value="ECO:0007669"/>
    <property type="project" value="UniProtKB-ARBA"/>
</dbReference>
<proteinExistence type="predicted"/>
<dbReference type="Gene3D" id="3.30.2130.10">
    <property type="entry name" value="VC0802-like"/>
    <property type="match status" value="1"/>
</dbReference>
<dbReference type="Proteomes" id="UP000186136">
    <property type="component" value="Unassembled WGS sequence"/>
</dbReference>
<dbReference type="SUPFAM" id="SSF55021">
    <property type="entry name" value="ACT-like"/>
    <property type="match status" value="1"/>
</dbReference>
<comment type="caution">
    <text evidence="3">The sequence shown here is derived from an EMBL/GenBank/DDBJ whole genome shotgun (WGS) entry which is preliminary data.</text>
</comment>
<protein>
    <recommendedName>
        <fullName evidence="2">CASTOR ACT domain-containing protein</fullName>
    </recommendedName>
</protein>
<evidence type="ECO:0000256" key="1">
    <source>
        <dbReference type="SAM" id="MobiDB-lite"/>
    </source>
</evidence>
<accession>A0A1Q2YC57</accession>
<dbReference type="EMBL" id="BDGI01000022">
    <property type="protein sequence ID" value="GAV27146.1"/>
    <property type="molecule type" value="Genomic_DNA"/>
</dbReference>
<name>A0A1Q2YC57_9ASCO</name>
<evidence type="ECO:0000313" key="4">
    <source>
        <dbReference type="Proteomes" id="UP000186136"/>
    </source>
</evidence>
<dbReference type="InterPro" id="IPR045865">
    <property type="entry name" value="ACT-like_dom_sf"/>
</dbReference>
<dbReference type="InterPro" id="IPR027795">
    <property type="entry name" value="CASTOR_ACT_dom"/>
</dbReference>
<feature type="domain" description="CASTOR ACT" evidence="2">
    <location>
        <begin position="157"/>
        <end position="212"/>
    </location>
</feature>
<dbReference type="PANTHER" id="PTHR31131:SF6">
    <property type="entry name" value="CASTOR ACT DOMAIN-CONTAINING PROTEIN"/>
    <property type="match status" value="1"/>
</dbReference>
<dbReference type="InterPro" id="IPR051719">
    <property type="entry name" value="CASTOR_mTORC1"/>
</dbReference>
<gene>
    <name evidence="3" type="ORF">PMKS-000607</name>
</gene>
<evidence type="ECO:0000259" key="2">
    <source>
        <dbReference type="Pfam" id="PF13840"/>
    </source>
</evidence>
<dbReference type="PANTHER" id="PTHR31131">
    <property type="entry name" value="CHROMOSOME 1, WHOLE GENOME SHOTGUN SEQUENCE"/>
    <property type="match status" value="1"/>
</dbReference>